<dbReference type="InterPro" id="IPR011011">
    <property type="entry name" value="Znf_FYVE_PHD"/>
</dbReference>
<dbReference type="InterPro" id="IPR052727">
    <property type="entry name" value="Rab4/Rab5_effector"/>
</dbReference>
<comment type="caution">
    <text evidence="2">The sequence shown here is derived from an EMBL/GenBank/DDBJ whole genome shotgun (WGS) entry which is preliminary data.</text>
</comment>
<reference evidence="2 3" key="1">
    <citation type="journal article" date="2014" name="Genome Biol. Evol.">
        <title>The secreted proteins of Achlya hypogyna and Thraustotheca clavata identify the ancestral oomycete secretome and reveal gene acquisitions by horizontal gene transfer.</title>
        <authorList>
            <person name="Misner I."/>
            <person name="Blouin N."/>
            <person name="Leonard G."/>
            <person name="Richards T.A."/>
            <person name="Lane C.E."/>
        </authorList>
    </citation>
    <scope>NUCLEOTIDE SEQUENCE [LARGE SCALE GENOMIC DNA]</scope>
    <source>
        <strain evidence="2 3">ATCC 34112</strain>
    </source>
</reference>
<dbReference type="InterPro" id="IPR023393">
    <property type="entry name" value="START-like_dom_sf"/>
</dbReference>
<sequence length="385" mass="43935">MEYPHLDLPPNELAHFRQINEEFANKALDVTYNYLRDQHYLRTKGYKLTQDKNGSQTYQRTCPKSSFEEYLMTGVCETTIEELSYGIYTATTQDLRTVFALTFKEDFLDAAILQTCETQTEEDPGHWFGIKYARLQLHSIFHARDTVFSELSGTRKDAKGLRTLFQVRHTIDIPQLPPFPHIVRFDHDMGWLFSELPDGRVQFTIIGHLDPHGKMPAWVFNKMTPKKHASSCTMFSELMRLRRLVEAPRVDAHAVSDDSPKRCTMCTHITKHGKYCRCCGQITCKKCILIVSQPIQVTLDRVDPTKHLKHPMDEAIYCKACFKSPPRLIGSHSISLSKKSEGGELENTRKFIKSSSTDYALVSSSHSSSTTSRQNHSSFASSGRG</sequence>
<feature type="compositionally biased region" description="Low complexity" evidence="1">
    <location>
        <begin position="363"/>
        <end position="378"/>
    </location>
</feature>
<dbReference type="AlphaFoldDB" id="A0A1V9ZJX6"/>
<gene>
    <name evidence="2" type="ORF">THRCLA_06751</name>
</gene>
<evidence type="ECO:0000313" key="3">
    <source>
        <dbReference type="Proteomes" id="UP000243217"/>
    </source>
</evidence>
<dbReference type="PANTHER" id="PTHR13510:SF44">
    <property type="entry name" value="RABENOSYN-5"/>
    <property type="match status" value="1"/>
</dbReference>
<organism evidence="2 3">
    <name type="scientific">Thraustotheca clavata</name>
    <dbReference type="NCBI Taxonomy" id="74557"/>
    <lineage>
        <taxon>Eukaryota</taxon>
        <taxon>Sar</taxon>
        <taxon>Stramenopiles</taxon>
        <taxon>Oomycota</taxon>
        <taxon>Saprolegniomycetes</taxon>
        <taxon>Saprolegniales</taxon>
        <taxon>Achlyaceae</taxon>
        <taxon>Thraustotheca</taxon>
    </lineage>
</organism>
<dbReference type="EMBL" id="JNBS01001863">
    <property type="protein sequence ID" value="OQR98294.1"/>
    <property type="molecule type" value="Genomic_DNA"/>
</dbReference>
<dbReference type="PANTHER" id="PTHR13510">
    <property type="entry name" value="FYVE-FINGER-CONTAINING RAB5 EFFECTOR PROTEIN RABENOSYN-5-RELATED"/>
    <property type="match status" value="1"/>
</dbReference>
<keyword evidence="3" id="KW-1185">Reference proteome</keyword>
<name>A0A1V9ZJX6_9STRA</name>
<dbReference type="Gene3D" id="3.30.530.20">
    <property type="match status" value="1"/>
</dbReference>
<dbReference type="OrthoDB" id="63521at2759"/>
<feature type="region of interest" description="Disordered" evidence="1">
    <location>
        <begin position="363"/>
        <end position="385"/>
    </location>
</feature>
<evidence type="ECO:0000313" key="2">
    <source>
        <dbReference type="EMBL" id="OQR98294.1"/>
    </source>
</evidence>
<proteinExistence type="predicted"/>
<dbReference type="SUPFAM" id="SSF57903">
    <property type="entry name" value="FYVE/PHD zinc finger"/>
    <property type="match status" value="1"/>
</dbReference>
<evidence type="ECO:0008006" key="4">
    <source>
        <dbReference type="Google" id="ProtNLM"/>
    </source>
</evidence>
<protein>
    <recommendedName>
        <fullName evidence="4">FYVE-type domain-containing protein</fullName>
    </recommendedName>
</protein>
<dbReference type="Proteomes" id="UP000243217">
    <property type="component" value="Unassembled WGS sequence"/>
</dbReference>
<accession>A0A1V9ZJX6</accession>
<evidence type="ECO:0000256" key="1">
    <source>
        <dbReference type="SAM" id="MobiDB-lite"/>
    </source>
</evidence>
<dbReference type="SUPFAM" id="SSF55961">
    <property type="entry name" value="Bet v1-like"/>
    <property type="match status" value="1"/>
</dbReference>